<keyword evidence="2" id="KW-0808">Transferase</keyword>
<sequence length="111" mass="12098">MIKTLDITQFTPTADKIIWDVRDADKYQQGHIEYATNQPLATINRQLIDETQGDIYVLCGGGTKAQKAVELIEQLDGGRTVIHLTGGTRAAVAHGMTIVRNADGNQSSTKD</sequence>
<dbReference type="RefSeq" id="WP_076555947.1">
    <property type="nucleotide sequence ID" value="NZ_FTNU01000018.1"/>
</dbReference>
<evidence type="ECO:0000313" key="3">
    <source>
        <dbReference type="Proteomes" id="UP000187495"/>
    </source>
</evidence>
<feature type="domain" description="Rhodanese" evidence="1">
    <location>
        <begin position="12"/>
        <end position="100"/>
    </location>
</feature>
<dbReference type="GO" id="GO:0016740">
    <property type="term" value="F:transferase activity"/>
    <property type="evidence" value="ECO:0007669"/>
    <property type="project" value="UniProtKB-KW"/>
</dbReference>
<dbReference type="PROSITE" id="PS50206">
    <property type="entry name" value="RHODANESE_3"/>
    <property type="match status" value="1"/>
</dbReference>
<dbReference type="InterPro" id="IPR036873">
    <property type="entry name" value="Rhodanese-like_dom_sf"/>
</dbReference>
<dbReference type="CDD" id="cd00158">
    <property type="entry name" value="RHOD"/>
    <property type="match status" value="1"/>
</dbReference>
<name>A0A1N7FW23_9GAMM</name>
<proteinExistence type="predicted"/>
<reference evidence="3" key="1">
    <citation type="submission" date="2017-01" db="EMBL/GenBank/DDBJ databases">
        <authorList>
            <person name="Varghese N."/>
            <person name="Submissions S."/>
        </authorList>
    </citation>
    <scope>NUCLEOTIDE SEQUENCE [LARGE SCALE GENOMIC DNA]</scope>
    <source>
        <strain evidence="3">DSM 21768</strain>
    </source>
</reference>
<dbReference type="InterPro" id="IPR001763">
    <property type="entry name" value="Rhodanese-like_dom"/>
</dbReference>
<dbReference type="AlphaFoldDB" id="A0A1N7FW23"/>
<organism evidence="2 3">
    <name type="scientific">Moraxella cuniculi DSM 21768</name>
    <dbReference type="NCBI Taxonomy" id="1122245"/>
    <lineage>
        <taxon>Bacteria</taxon>
        <taxon>Pseudomonadati</taxon>
        <taxon>Pseudomonadota</taxon>
        <taxon>Gammaproteobacteria</taxon>
        <taxon>Moraxellales</taxon>
        <taxon>Moraxellaceae</taxon>
        <taxon>Moraxella</taxon>
    </lineage>
</organism>
<evidence type="ECO:0000259" key="1">
    <source>
        <dbReference type="PROSITE" id="PS50206"/>
    </source>
</evidence>
<keyword evidence="3" id="KW-1185">Reference proteome</keyword>
<dbReference type="Gene3D" id="3.40.250.10">
    <property type="entry name" value="Rhodanese-like domain"/>
    <property type="match status" value="1"/>
</dbReference>
<dbReference type="STRING" id="34061.B0189_09165"/>
<evidence type="ECO:0000313" key="2">
    <source>
        <dbReference type="EMBL" id="SIS04558.1"/>
    </source>
</evidence>
<dbReference type="Pfam" id="PF00581">
    <property type="entry name" value="Rhodanese"/>
    <property type="match status" value="1"/>
</dbReference>
<dbReference type="EMBL" id="FTNU01000018">
    <property type="protein sequence ID" value="SIS04558.1"/>
    <property type="molecule type" value="Genomic_DNA"/>
</dbReference>
<dbReference type="Proteomes" id="UP000187495">
    <property type="component" value="Unassembled WGS sequence"/>
</dbReference>
<accession>A0A1N7FW23</accession>
<protein>
    <submittedName>
        <fullName evidence="2">Rhodanese-related sulfurtransferase</fullName>
    </submittedName>
</protein>
<gene>
    <name evidence="2" type="ORF">SAMN02745664_11812</name>
</gene>
<dbReference type="SUPFAM" id="SSF52821">
    <property type="entry name" value="Rhodanese/Cell cycle control phosphatase"/>
    <property type="match status" value="1"/>
</dbReference>